<feature type="compositionally biased region" description="Basic and acidic residues" evidence="3">
    <location>
        <begin position="325"/>
        <end position="359"/>
    </location>
</feature>
<feature type="compositionally biased region" description="Low complexity" evidence="3">
    <location>
        <begin position="427"/>
        <end position="441"/>
    </location>
</feature>
<keyword evidence="1" id="KW-0547">Nucleotide-binding</keyword>
<dbReference type="Pfam" id="PF01926">
    <property type="entry name" value="MMR_HSR1"/>
    <property type="match status" value="1"/>
</dbReference>
<dbReference type="Gene3D" id="3.40.50.300">
    <property type="entry name" value="P-loop containing nucleotide triphosphate hydrolases"/>
    <property type="match status" value="1"/>
</dbReference>
<evidence type="ECO:0000256" key="1">
    <source>
        <dbReference type="ARBA" id="ARBA00022741"/>
    </source>
</evidence>
<evidence type="ECO:0000313" key="6">
    <source>
        <dbReference type="Proteomes" id="UP000815325"/>
    </source>
</evidence>
<dbReference type="InterPro" id="IPR006073">
    <property type="entry name" value="GTP-bd"/>
</dbReference>
<keyword evidence="6" id="KW-1185">Reference proteome</keyword>
<reference evidence="5" key="1">
    <citation type="submission" date="2017-08" db="EMBL/GenBank/DDBJ databases">
        <authorList>
            <person name="Polle J.E."/>
            <person name="Barry K."/>
            <person name="Cushman J."/>
            <person name="Schmutz J."/>
            <person name="Tran D."/>
            <person name="Hathwaick L.T."/>
            <person name="Yim W.C."/>
            <person name="Jenkins J."/>
            <person name="Mckie-Krisberg Z.M."/>
            <person name="Prochnik S."/>
            <person name="Lindquist E."/>
            <person name="Dockter R.B."/>
            <person name="Adam C."/>
            <person name="Molina H."/>
            <person name="Bunkerborg J."/>
            <person name="Jin E."/>
            <person name="Buchheim M."/>
            <person name="Magnuson J."/>
        </authorList>
    </citation>
    <scope>NUCLEOTIDE SEQUENCE</scope>
    <source>
        <strain evidence="5">CCAP 19/18</strain>
    </source>
</reference>
<dbReference type="SUPFAM" id="SSF52540">
    <property type="entry name" value="P-loop containing nucleoside triphosphate hydrolases"/>
    <property type="match status" value="1"/>
</dbReference>
<feature type="compositionally biased region" description="Polar residues" evidence="3">
    <location>
        <begin position="377"/>
        <end position="388"/>
    </location>
</feature>
<evidence type="ECO:0000313" key="5">
    <source>
        <dbReference type="EMBL" id="KAF5834933.1"/>
    </source>
</evidence>
<dbReference type="Proteomes" id="UP000815325">
    <property type="component" value="Unassembled WGS sequence"/>
</dbReference>
<dbReference type="PANTHER" id="PTHR45782:SF4">
    <property type="entry name" value="MITOCHONDRIAL RIBOSOME-ASSOCIATED GTPASE 1"/>
    <property type="match status" value="1"/>
</dbReference>
<accession>A0ABQ7GK27</accession>
<evidence type="ECO:0000259" key="4">
    <source>
        <dbReference type="Pfam" id="PF01926"/>
    </source>
</evidence>
<feature type="domain" description="G" evidence="4">
    <location>
        <begin position="167"/>
        <end position="236"/>
    </location>
</feature>
<dbReference type="PANTHER" id="PTHR45782">
    <property type="entry name" value="MITOCHONDRIAL RIBOSOME-ASSOCIATED GTPASE 1"/>
    <property type="match status" value="1"/>
</dbReference>
<feature type="compositionally biased region" description="Low complexity" evidence="3">
    <location>
        <begin position="401"/>
        <end position="410"/>
    </location>
</feature>
<dbReference type="InterPro" id="IPR027417">
    <property type="entry name" value="P-loop_NTPase"/>
</dbReference>
<dbReference type="CDD" id="cd01856">
    <property type="entry name" value="YlqF"/>
    <property type="match status" value="1"/>
</dbReference>
<proteinExistence type="predicted"/>
<evidence type="ECO:0000256" key="2">
    <source>
        <dbReference type="ARBA" id="ARBA00023134"/>
    </source>
</evidence>
<comment type="caution">
    <text evidence="5">The sequence shown here is derived from an EMBL/GenBank/DDBJ whole genome shotgun (WGS) entry which is preliminary data.</text>
</comment>
<sequence length="582" mass="64548">MQMMKHKHLSCWVHAKQAAFLLEARASWSSRATQAAHSNPSANDTSQQAHMENWYPGHMQKAVRDMQGRLKQVDLIIEVRDARVPMSACSTVMEGLLRGKRRIIVLNKADLVPKEDLKLALSSQAKRSLLRTMAVSANDPESVKRLMRASLEVVNTERATADESLLMVVGLPNAGKSSIINDLKACAARARLLDGQNAYHKKAKTGPLPGVTRALGSFQLSKQPRVFVLDTPGVLPPAIQDPQAALNIALTGGMPVSVTDSTILVRHLLWLLLQRPQKYAQLLQDHLAADTQVAQEARTDTHVAEKARGETYVAREAQAGTRMAQEAHTDTHVAQEAHEDDRAERSENGGLHMLHERQDQPQQQLRGARTHRRAQQPMVSLTPQSQGDSESEWQLARHQQHQQQPGQQQQHQEHQQQHSGSEWQLAQHQQHQHQPSQHSQPTLPRLHKACSSVAKALIEALVHTQQLQHTLESGRPAGTQIPHWDGQYLSLHQGAHAAGPGADPPHDVVDLDSPAEPVDSCLHHLIVLLSRDSRRGPRGWGKVSRQASEVPVSAAQRQGACNRVLWAFRKGQLGRLMLDDII</sequence>
<keyword evidence="2" id="KW-0342">GTP-binding</keyword>
<feature type="region of interest" description="Disordered" evidence="3">
    <location>
        <begin position="317"/>
        <end position="446"/>
    </location>
</feature>
<dbReference type="GO" id="GO:0016787">
    <property type="term" value="F:hydrolase activity"/>
    <property type="evidence" value="ECO:0007669"/>
    <property type="project" value="UniProtKB-KW"/>
</dbReference>
<name>A0ABQ7GK27_DUNSA</name>
<evidence type="ECO:0000256" key="3">
    <source>
        <dbReference type="SAM" id="MobiDB-lite"/>
    </source>
</evidence>
<organism evidence="5 6">
    <name type="scientific">Dunaliella salina</name>
    <name type="common">Green alga</name>
    <name type="synonym">Protococcus salinus</name>
    <dbReference type="NCBI Taxonomy" id="3046"/>
    <lineage>
        <taxon>Eukaryota</taxon>
        <taxon>Viridiplantae</taxon>
        <taxon>Chlorophyta</taxon>
        <taxon>core chlorophytes</taxon>
        <taxon>Chlorophyceae</taxon>
        <taxon>CS clade</taxon>
        <taxon>Chlamydomonadales</taxon>
        <taxon>Dunaliellaceae</taxon>
        <taxon>Dunaliella</taxon>
    </lineage>
</organism>
<keyword evidence="5" id="KW-0378">Hydrolase</keyword>
<protein>
    <submittedName>
        <fullName evidence="5">P-loop containing nucleoside triphosphate hydrolase protein</fullName>
    </submittedName>
</protein>
<dbReference type="EMBL" id="MU069730">
    <property type="protein sequence ID" value="KAF5834933.1"/>
    <property type="molecule type" value="Genomic_DNA"/>
</dbReference>
<gene>
    <name evidence="5" type="ORF">DUNSADRAFT_8121</name>
</gene>